<dbReference type="SMART" id="SM00485">
    <property type="entry name" value="XPGN"/>
    <property type="match status" value="1"/>
</dbReference>
<sequence length="884" mass="97587">MGIPGLINAIGPGERISLSKLAITHLEQTARPIRIAVDISIWLFQVQAGRGGRNPEIRTLFYRLLKFLALPIHPLFVYDGKNKPPFKRGKAVSGQGNAPIIQISKRLIDLFRFPRHDAPGEAEAECANLQRAGIVDAVMSNDVDAMMFGSKMTIMNFSKESGSTTSASHVTCYRMGNQADTPNVDLDRPGMVLFAMLSGGDYLPSGVPKCGSKLATEISKAGFGSDLLDAINAKGTQRTEQLSEWRERLQYELEENESGYFNTKHKAVRIPQSFPDQTILEYYASPAESNTEELEILQRRLMNDWDQDIDPLEIRNFAARLFDWNYRSGARKVVRLLAEPLVSYKIRLRRQLNGPSLSNSDIPMLRKVYKSRTNYSTDGLTELQVDVIPINIVGLDLFAEEPSPPLPSQGSQEAAASGDEVDDDLEAPVEPVTQSPVKKRVTKRYDPYAPEKMWVFEALARIGIPDVVEQWEKERAAKLAPKKPSTRKTGPKNKGPLDPGMKRGSILKYGTLTKPRPEVSQFKQAQLFEAALPSTPNSSQLSGIGSQNRTGTASPKSHMPGPGTSWADSLDNLVDIFSPSYTMPPELNAKGRSRGRPRLESRRAAICSDGVEVVDLEASGDEFTLNVPSPPPTRPRKLKISVDYPAFPEVEKKPKSKPKTKTKAKTKTKTPTPSPSPSSSPSPTKKSNRRAQKDIQGDPEDRKTAKKLGESLSKPSSKHNPVSGGQPGSRGCIESAPPKRRSPRKKTPTPSTNEPTIEHKTNNIPSSVMEYLPQETPIKKAEKKNQELKQRAKKNKEPSRSESLEANGSQEQTKPSEDLPIPKKRTSQHVEAVITHDGSWAMEPASESENHGSAKDGDDSGSQRKETKANKKRIPRVSILDLVD</sequence>
<dbReference type="CDD" id="cd09870">
    <property type="entry name" value="PIN_YEN1"/>
    <property type="match status" value="1"/>
</dbReference>
<keyword evidence="2" id="KW-0378">Hydrolase</keyword>
<proteinExistence type="predicted"/>
<reference evidence="7" key="1">
    <citation type="submission" date="2015-09" db="EMBL/GenBank/DDBJ databases">
        <title>Genomic diversity in the industrially and medically important fungal genus Aspergillus.</title>
        <authorList>
            <consortium name="DOE Joint Genome Institute"/>
            <person name="Riley R."/>
            <person name="Labutti K."/>
            <person name="Clum A."/>
            <person name="Sun H."/>
            <person name="Wiebenga A."/>
            <person name="De Vries R.P."/>
            <person name="Grigoriev I.V."/>
        </authorList>
    </citation>
    <scope>NUCLEOTIDE SEQUENCE [LARGE SCALE GENOMIC DNA]</scope>
    <source>
        <strain evidence="7">CBS 516.65</strain>
    </source>
</reference>
<feature type="domain" description="XPG N-terminal" evidence="5">
    <location>
        <begin position="1"/>
        <end position="98"/>
    </location>
</feature>
<dbReference type="GO" id="GO:0017108">
    <property type="term" value="F:5'-flap endonuclease activity"/>
    <property type="evidence" value="ECO:0007669"/>
    <property type="project" value="TreeGrafter"/>
</dbReference>
<dbReference type="InterPro" id="IPR006084">
    <property type="entry name" value="XPG/Rad2"/>
</dbReference>
<dbReference type="EMBL" id="KV878891">
    <property type="protein sequence ID" value="OJJ87511.1"/>
    <property type="molecule type" value="Genomic_DNA"/>
</dbReference>
<evidence type="ECO:0008006" key="9">
    <source>
        <dbReference type="Google" id="ProtNLM"/>
    </source>
</evidence>
<feature type="compositionally biased region" description="Basic and acidic residues" evidence="3">
    <location>
        <begin position="691"/>
        <end position="709"/>
    </location>
</feature>
<dbReference type="SUPFAM" id="SSF47807">
    <property type="entry name" value="5' to 3' exonuclease, C-terminal subdomain"/>
    <property type="match status" value="1"/>
</dbReference>
<dbReference type="Pfam" id="PF18380">
    <property type="entry name" value="GEN1_C"/>
    <property type="match status" value="1"/>
</dbReference>
<reference evidence="8" key="2">
    <citation type="journal article" date="2017" name="Genome Biol.">
        <title>Comparative genomics reveals high biological diversity and specific adaptations in the industrially and medically important fungal genus Aspergillus.</title>
        <authorList>
            <person name="de Vries R.P."/>
            <person name="Riley R."/>
            <person name="Wiebenga A."/>
            <person name="Aguilar-Osorio G."/>
            <person name="Amillis S."/>
            <person name="Uchima C.A."/>
            <person name="Anderluh G."/>
            <person name="Asadollahi M."/>
            <person name="Askin M."/>
            <person name="Barry K."/>
            <person name="Battaglia E."/>
            <person name="Bayram O."/>
            <person name="Benocci T."/>
            <person name="Braus-Stromeyer S.A."/>
            <person name="Caldana C."/>
            <person name="Canovas D."/>
            <person name="Cerqueira G.C."/>
            <person name="Chen F."/>
            <person name="Chen W."/>
            <person name="Choi C."/>
            <person name="Clum A."/>
            <person name="Dos Santos R.A."/>
            <person name="Damasio A.R."/>
            <person name="Diallinas G."/>
            <person name="Emri T."/>
            <person name="Fekete E."/>
            <person name="Flipphi M."/>
            <person name="Freyberg S."/>
            <person name="Gallo A."/>
            <person name="Gournas C."/>
            <person name="Habgood R."/>
            <person name="Hainaut M."/>
            <person name="Harispe M.L."/>
            <person name="Henrissat B."/>
            <person name="Hilden K.S."/>
            <person name="Hope R."/>
            <person name="Hossain A."/>
            <person name="Karabika E."/>
            <person name="Karaffa L."/>
            <person name="Karanyi Z."/>
            <person name="Krasevec N."/>
            <person name="Kuo A."/>
            <person name="Kusch H."/>
            <person name="LaButti K."/>
            <person name="Lagendijk E.L."/>
            <person name="Lapidus A."/>
            <person name="Levasseur A."/>
            <person name="Lindquist E."/>
            <person name="Lipzen A."/>
            <person name="Logrieco A.F."/>
            <person name="MacCabe A."/>
            <person name="Maekelae M.R."/>
            <person name="Malavazi I."/>
            <person name="Melin P."/>
            <person name="Meyer V."/>
            <person name="Mielnichuk N."/>
            <person name="Miskei M."/>
            <person name="Molnar A.P."/>
            <person name="Mule G."/>
            <person name="Ngan C.Y."/>
            <person name="Orejas M."/>
            <person name="Orosz E."/>
            <person name="Ouedraogo J.P."/>
            <person name="Overkamp K.M."/>
            <person name="Park H.-S."/>
            <person name="Perrone G."/>
            <person name="Piumi F."/>
            <person name="Punt P.J."/>
            <person name="Ram A.F."/>
            <person name="Ramon A."/>
            <person name="Rauscher S."/>
            <person name="Record E."/>
            <person name="Riano-Pachon D.M."/>
            <person name="Robert V."/>
            <person name="Roehrig J."/>
            <person name="Ruller R."/>
            <person name="Salamov A."/>
            <person name="Salih N.S."/>
            <person name="Samson R.A."/>
            <person name="Sandor E."/>
            <person name="Sanguinetti M."/>
            <person name="Schuetze T."/>
            <person name="Sepcic K."/>
            <person name="Shelest E."/>
            <person name="Sherlock G."/>
            <person name="Sophianopoulou V."/>
            <person name="Squina F.M."/>
            <person name="Sun H."/>
            <person name="Susca A."/>
            <person name="Todd R.B."/>
            <person name="Tsang A."/>
            <person name="Unkles S.E."/>
            <person name="van de Wiele N."/>
            <person name="van Rossen-Uffink D."/>
            <person name="Oliveira J.V."/>
            <person name="Vesth T.C."/>
            <person name="Visser J."/>
            <person name="Yu J.-H."/>
            <person name="Zhou M."/>
            <person name="Andersen M.R."/>
            <person name="Archer D.B."/>
            <person name="Baker S.E."/>
            <person name="Benoit I."/>
            <person name="Brakhage A.A."/>
            <person name="Braus G.H."/>
            <person name="Fischer R."/>
            <person name="Frisvad J.C."/>
            <person name="Goldman G.H."/>
            <person name="Houbraken J."/>
            <person name="Oakley B."/>
            <person name="Pocsi I."/>
            <person name="Scazzocchio C."/>
            <person name="Seiboth B."/>
            <person name="vanKuyk P.A."/>
            <person name="Wortman J."/>
            <person name="Dyer P.S."/>
            <person name="Grigoriev I.V."/>
        </authorList>
    </citation>
    <scope>NUCLEOTIDE SEQUENCE [LARGE SCALE GENOMIC DNA]</scope>
    <source>
        <strain evidence="8">CBS 516.65</strain>
    </source>
</reference>
<dbReference type="InterPro" id="IPR036279">
    <property type="entry name" value="5-3_exonuclease_C_sf"/>
</dbReference>
<dbReference type="InterPro" id="IPR037316">
    <property type="entry name" value="Yen1_H3TH"/>
</dbReference>
<feature type="compositionally biased region" description="Basic and acidic residues" evidence="3">
    <location>
        <begin position="848"/>
        <end position="869"/>
    </location>
</feature>
<dbReference type="InterPro" id="IPR006086">
    <property type="entry name" value="XPG-I_dom"/>
</dbReference>
<feature type="region of interest" description="Disordered" evidence="3">
    <location>
        <begin position="533"/>
        <end position="884"/>
    </location>
</feature>
<feature type="domain" description="XPG-I" evidence="4">
    <location>
        <begin position="109"/>
        <end position="186"/>
    </location>
</feature>
<dbReference type="Proteomes" id="UP000184300">
    <property type="component" value="Unassembled WGS sequence"/>
</dbReference>
<dbReference type="RefSeq" id="XP_022404200.1">
    <property type="nucleotide sequence ID" value="XM_022545945.1"/>
</dbReference>
<dbReference type="GO" id="GO:0008821">
    <property type="term" value="F:crossover junction DNA endonuclease activity"/>
    <property type="evidence" value="ECO:0007669"/>
    <property type="project" value="InterPro"/>
</dbReference>
<evidence type="ECO:0000259" key="5">
    <source>
        <dbReference type="SMART" id="SM00485"/>
    </source>
</evidence>
<dbReference type="AlphaFoldDB" id="A0A1L9VUB3"/>
<dbReference type="GO" id="GO:0006281">
    <property type="term" value="P:DNA repair"/>
    <property type="evidence" value="ECO:0007669"/>
    <property type="project" value="UniProtKB-ARBA"/>
</dbReference>
<dbReference type="PANTHER" id="PTHR11081:SF75">
    <property type="entry name" value="ENDONUCLEASE, PUTATIVE (AFU_ORTHOLOGUE AFUA_3G13260)-RELATED"/>
    <property type="match status" value="1"/>
</dbReference>
<dbReference type="PRINTS" id="PR00853">
    <property type="entry name" value="XPGRADSUPER"/>
</dbReference>
<feature type="region of interest" description="Disordered" evidence="3">
    <location>
        <begin position="476"/>
        <end position="505"/>
    </location>
</feature>
<dbReference type="InterPro" id="IPR029060">
    <property type="entry name" value="PIN-like_dom_sf"/>
</dbReference>
<dbReference type="InterPro" id="IPR041177">
    <property type="entry name" value="GEN1_C"/>
</dbReference>
<gene>
    <name evidence="7" type="ORF">ASPGLDRAFT_44078</name>
    <name evidence="6" type="ORF">ASPGLDRAFT_53587</name>
</gene>
<feature type="compositionally biased region" description="Basic residues" evidence="3">
    <location>
        <begin position="480"/>
        <end position="491"/>
    </location>
</feature>
<feature type="region of interest" description="Disordered" evidence="3">
    <location>
        <begin position="401"/>
        <end position="423"/>
    </location>
</feature>
<dbReference type="Gene3D" id="3.40.50.1010">
    <property type="entry name" value="5'-nuclease"/>
    <property type="match status" value="2"/>
</dbReference>
<dbReference type="GeneID" id="34462206"/>
<evidence type="ECO:0000256" key="1">
    <source>
        <dbReference type="ARBA" id="ARBA00022722"/>
    </source>
</evidence>
<evidence type="ECO:0000256" key="3">
    <source>
        <dbReference type="SAM" id="MobiDB-lite"/>
    </source>
</evidence>
<protein>
    <recommendedName>
        <fullName evidence="9">XPG-I domain-containing protein</fullName>
    </recommendedName>
</protein>
<dbReference type="InterPro" id="IPR006085">
    <property type="entry name" value="XPG_DNA_repair_N"/>
</dbReference>
<dbReference type="FunFam" id="3.40.50.1010:FF:000037">
    <property type="entry name" value="Rad2-like endonuclease, putative (AFU_orthologue AFUA_3G13260)"/>
    <property type="match status" value="1"/>
</dbReference>
<dbReference type="SMART" id="SM00484">
    <property type="entry name" value="XPGI"/>
    <property type="match status" value="1"/>
</dbReference>
<dbReference type="STRING" id="1160497.A0A1L9VUB3"/>
<dbReference type="Pfam" id="PF00752">
    <property type="entry name" value="XPG_N"/>
    <property type="match status" value="1"/>
</dbReference>
<feature type="compositionally biased region" description="Polar residues" evidence="3">
    <location>
        <begin position="534"/>
        <end position="555"/>
    </location>
</feature>
<evidence type="ECO:0000256" key="2">
    <source>
        <dbReference type="ARBA" id="ARBA00022801"/>
    </source>
</evidence>
<organism evidence="7 8">
    <name type="scientific">Aspergillus glaucus CBS 516.65</name>
    <dbReference type="NCBI Taxonomy" id="1160497"/>
    <lineage>
        <taxon>Eukaryota</taxon>
        <taxon>Fungi</taxon>
        <taxon>Dikarya</taxon>
        <taxon>Ascomycota</taxon>
        <taxon>Pezizomycotina</taxon>
        <taxon>Eurotiomycetes</taxon>
        <taxon>Eurotiomycetidae</taxon>
        <taxon>Eurotiales</taxon>
        <taxon>Aspergillaceae</taxon>
        <taxon>Aspergillus</taxon>
        <taxon>Aspergillus subgen. Aspergillus</taxon>
    </lineage>
</organism>
<dbReference type="FunFam" id="3.40.50.1010:FF:000051">
    <property type="entry name" value="Rad2-like endonuclease, putative (AFU_orthologue AFUA_3G13260)"/>
    <property type="match status" value="1"/>
</dbReference>
<name>A0A1L9VUB3_ASPGL</name>
<evidence type="ECO:0000259" key="4">
    <source>
        <dbReference type="SMART" id="SM00484"/>
    </source>
</evidence>
<dbReference type="OrthoDB" id="2959108at2759"/>
<feature type="compositionally biased region" description="Basic and acidic residues" evidence="3">
    <location>
        <begin position="777"/>
        <end position="803"/>
    </location>
</feature>
<evidence type="ECO:0000313" key="8">
    <source>
        <dbReference type="Proteomes" id="UP000184300"/>
    </source>
</evidence>
<feature type="compositionally biased region" description="Polar residues" evidence="3">
    <location>
        <begin position="804"/>
        <end position="813"/>
    </location>
</feature>
<feature type="compositionally biased region" description="Basic residues" evidence="3">
    <location>
        <begin position="654"/>
        <end position="668"/>
    </location>
</feature>
<dbReference type="EMBL" id="KV878935">
    <property type="protein sequence ID" value="OJJ78485.1"/>
    <property type="molecule type" value="Genomic_DNA"/>
</dbReference>
<evidence type="ECO:0000313" key="7">
    <source>
        <dbReference type="EMBL" id="OJJ87511.1"/>
    </source>
</evidence>
<dbReference type="PANTHER" id="PTHR11081">
    <property type="entry name" value="FLAP ENDONUCLEASE FAMILY MEMBER"/>
    <property type="match status" value="1"/>
</dbReference>
<keyword evidence="8" id="KW-1185">Reference proteome</keyword>
<dbReference type="VEuPathDB" id="FungiDB:ASPGLDRAFT_53587"/>
<evidence type="ECO:0000313" key="6">
    <source>
        <dbReference type="EMBL" id="OJJ78485.1"/>
    </source>
</evidence>
<dbReference type="VEuPathDB" id="FungiDB:ASPGLDRAFT_44078"/>
<dbReference type="SUPFAM" id="SSF88723">
    <property type="entry name" value="PIN domain-like"/>
    <property type="match status" value="1"/>
</dbReference>
<feature type="compositionally biased region" description="Basic residues" evidence="3">
    <location>
        <begin position="738"/>
        <end position="747"/>
    </location>
</feature>
<accession>A0A1L9VUB3</accession>
<dbReference type="Pfam" id="PF00867">
    <property type="entry name" value="XPG_I"/>
    <property type="match status" value="1"/>
</dbReference>
<dbReference type="CDD" id="cd09906">
    <property type="entry name" value="H3TH_YEN1"/>
    <property type="match status" value="1"/>
</dbReference>
<keyword evidence="1" id="KW-0540">Nuclease</keyword>